<protein>
    <submittedName>
        <fullName evidence="2">Uncharacterized protein</fullName>
    </submittedName>
</protein>
<reference evidence="2 3" key="1">
    <citation type="submission" date="2018-06" db="EMBL/GenBank/DDBJ databases">
        <title>Complete Genomes of Monosporascus.</title>
        <authorList>
            <person name="Robinson A.J."/>
            <person name="Natvig D.O."/>
        </authorList>
    </citation>
    <scope>NUCLEOTIDE SEQUENCE [LARGE SCALE GENOMIC DNA]</scope>
    <source>
        <strain evidence="2 3">CBS 609.92</strain>
    </source>
</reference>
<evidence type="ECO:0000256" key="1">
    <source>
        <dbReference type="SAM" id="MobiDB-lite"/>
    </source>
</evidence>
<keyword evidence="3" id="KW-1185">Reference proteome</keyword>
<organism evidence="2 3">
    <name type="scientific">Monosporascus cannonballus</name>
    <dbReference type="NCBI Taxonomy" id="155416"/>
    <lineage>
        <taxon>Eukaryota</taxon>
        <taxon>Fungi</taxon>
        <taxon>Dikarya</taxon>
        <taxon>Ascomycota</taxon>
        <taxon>Pezizomycotina</taxon>
        <taxon>Sordariomycetes</taxon>
        <taxon>Xylariomycetidae</taxon>
        <taxon>Xylariales</taxon>
        <taxon>Xylariales incertae sedis</taxon>
        <taxon>Monosporascus</taxon>
    </lineage>
</organism>
<sequence>MGEETRRHYGLFTIGLLDKERASPAKPRTRGKILLHEPHGYSTAPEIKPIKTDVTDAMNMALPAKSIRPSECIQLGDFFYATRRNGITTAHVRTQTGRLIQNTHRQVVPDEGTADDGPHEASDSACPEHATKLRAALTQSEEIAVNQVN</sequence>
<name>A0ABY0HB10_9PEZI</name>
<comment type="caution">
    <text evidence="2">The sequence shown here is derived from an EMBL/GenBank/DDBJ whole genome shotgun (WGS) entry which is preliminary data.</text>
</comment>
<gene>
    <name evidence="2" type="ORF">DL762_003308</name>
</gene>
<accession>A0ABY0HB10</accession>
<evidence type="ECO:0000313" key="3">
    <source>
        <dbReference type="Proteomes" id="UP000294003"/>
    </source>
</evidence>
<proteinExistence type="predicted"/>
<dbReference type="EMBL" id="QJNS01000075">
    <property type="protein sequence ID" value="RYO89285.1"/>
    <property type="molecule type" value="Genomic_DNA"/>
</dbReference>
<feature type="region of interest" description="Disordered" evidence="1">
    <location>
        <begin position="108"/>
        <end position="128"/>
    </location>
</feature>
<evidence type="ECO:0000313" key="2">
    <source>
        <dbReference type="EMBL" id="RYO89285.1"/>
    </source>
</evidence>
<dbReference type="Proteomes" id="UP000294003">
    <property type="component" value="Unassembled WGS sequence"/>
</dbReference>